<keyword evidence="1" id="KW-0472">Membrane</keyword>
<protein>
    <submittedName>
        <fullName evidence="2">MFS transporter</fullName>
    </submittedName>
</protein>
<dbReference type="InterPro" id="IPR036259">
    <property type="entry name" value="MFS_trans_sf"/>
</dbReference>
<dbReference type="Proteomes" id="UP000275975">
    <property type="component" value="Unassembled WGS sequence"/>
</dbReference>
<proteinExistence type="predicted"/>
<keyword evidence="1" id="KW-0812">Transmembrane</keyword>
<accession>A0ABD7JMH9</accession>
<feature type="transmembrane region" description="Helical" evidence="1">
    <location>
        <begin position="6"/>
        <end position="24"/>
    </location>
</feature>
<evidence type="ECO:0000256" key="1">
    <source>
        <dbReference type="SAM" id="Phobius"/>
    </source>
</evidence>
<feature type="non-terminal residue" evidence="2">
    <location>
        <position position="1"/>
    </location>
</feature>
<dbReference type="SUPFAM" id="SSF103473">
    <property type="entry name" value="MFS general substrate transporter"/>
    <property type="match status" value="1"/>
</dbReference>
<dbReference type="Gene3D" id="1.20.1250.20">
    <property type="entry name" value="MFS general substrate transporter like domains"/>
    <property type="match status" value="1"/>
</dbReference>
<organism evidence="2 3">
    <name type="scientific">Klebsiella pneumoniae</name>
    <dbReference type="NCBI Taxonomy" id="573"/>
    <lineage>
        <taxon>Bacteria</taxon>
        <taxon>Pseudomonadati</taxon>
        <taxon>Pseudomonadota</taxon>
        <taxon>Gammaproteobacteria</taxon>
        <taxon>Enterobacterales</taxon>
        <taxon>Enterobacteriaceae</taxon>
        <taxon>Klebsiella/Raoultella group</taxon>
        <taxon>Klebsiella</taxon>
        <taxon>Klebsiella pneumoniae complex</taxon>
    </lineage>
</organism>
<reference evidence="2 3" key="1">
    <citation type="journal article" date="2019" name="Antimicrob. Agents Chemother.">
        <title>Applying Rapid Whole Genome Sequencing to Predict Phenotypic Antimicrobial Susceptibility Testing Results Among Carbapenem-Resistant Klebsiella pneumoniae Clinical Isolates.</title>
        <authorList>
            <person name="Tamma P.D."/>
            <person name="Fan Y."/>
            <person name="Bergman Y."/>
            <person name="Pertea G."/>
            <person name="Kazmi A."/>
            <person name="Lewis S."/>
            <person name="Carroll K.C."/>
            <person name="Schatz M.C."/>
            <person name="Timp W."/>
            <person name="Simner P.J."/>
        </authorList>
    </citation>
    <scope>NUCLEOTIDE SEQUENCE [LARGE SCALE GENOMIC DNA]</scope>
    <source>
        <strain evidence="2 3">KLPN_104</strain>
    </source>
</reference>
<dbReference type="AlphaFoldDB" id="A0ABD7JMH9"/>
<feature type="transmembrane region" description="Helical" evidence="1">
    <location>
        <begin position="36"/>
        <end position="58"/>
    </location>
</feature>
<gene>
    <name evidence="2" type="ORF">EAO17_27545</name>
</gene>
<comment type="caution">
    <text evidence="2">The sequence shown here is derived from an EMBL/GenBank/DDBJ whole genome shotgun (WGS) entry which is preliminary data.</text>
</comment>
<evidence type="ECO:0000313" key="2">
    <source>
        <dbReference type="EMBL" id="RRF09645.1"/>
    </source>
</evidence>
<evidence type="ECO:0000313" key="3">
    <source>
        <dbReference type="Proteomes" id="UP000275975"/>
    </source>
</evidence>
<name>A0ABD7JMH9_KLEPN</name>
<keyword evidence="1" id="KW-1133">Transmembrane helix</keyword>
<dbReference type="EMBL" id="RDAM01000001">
    <property type="protein sequence ID" value="RRF09645.1"/>
    <property type="molecule type" value="Genomic_DNA"/>
</dbReference>
<sequence length="100" mass="10745">RALSPFSYFAPVANAVWLIYYAMASDSAEERATSTNGIITTAMFIGGGISPLLMGWLIQFGGGWENPAGYIYAFSYHGGTCAAGMLLQLMTTDKTPRKAH</sequence>
<feature type="transmembrane region" description="Helical" evidence="1">
    <location>
        <begin position="70"/>
        <end position="90"/>
    </location>
</feature>